<dbReference type="InterPro" id="IPR050523">
    <property type="entry name" value="AKR_Detox_Biosynth"/>
</dbReference>
<dbReference type="SUPFAM" id="SSF51430">
    <property type="entry name" value="NAD(P)-linked oxidoreductase"/>
    <property type="match status" value="1"/>
</dbReference>
<dbReference type="PANTHER" id="PTHR43364:SF4">
    <property type="entry name" value="NAD(P)-LINKED OXIDOREDUCTASE SUPERFAMILY PROTEIN"/>
    <property type="match status" value="1"/>
</dbReference>
<accession>A0A5B1CE63</accession>
<gene>
    <name evidence="3" type="primary">yhdN_2</name>
    <name evidence="3" type="ORF">LF1_10310</name>
</gene>
<evidence type="ECO:0000313" key="4">
    <source>
        <dbReference type="Proteomes" id="UP000322699"/>
    </source>
</evidence>
<dbReference type="Gene3D" id="3.20.20.100">
    <property type="entry name" value="NADP-dependent oxidoreductase domain"/>
    <property type="match status" value="1"/>
</dbReference>
<evidence type="ECO:0000259" key="2">
    <source>
        <dbReference type="Pfam" id="PF00248"/>
    </source>
</evidence>
<evidence type="ECO:0000313" key="3">
    <source>
        <dbReference type="EMBL" id="KAA1258511.1"/>
    </source>
</evidence>
<dbReference type="EMBL" id="VRLW01000001">
    <property type="protein sequence ID" value="KAA1258511.1"/>
    <property type="molecule type" value="Genomic_DNA"/>
</dbReference>
<dbReference type="Pfam" id="PF00248">
    <property type="entry name" value="Aldo_ket_red"/>
    <property type="match status" value="1"/>
</dbReference>
<dbReference type="GO" id="GO:0016491">
    <property type="term" value="F:oxidoreductase activity"/>
    <property type="evidence" value="ECO:0007669"/>
    <property type="project" value="UniProtKB-KW"/>
</dbReference>
<feature type="domain" description="NADP-dependent oxidoreductase" evidence="2">
    <location>
        <begin position="16"/>
        <end position="329"/>
    </location>
</feature>
<dbReference type="OrthoDB" id="9773828at2"/>
<proteinExistence type="predicted"/>
<evidence type="ECO:0000256" key="1">
    <source>
        <dbReference type="ARBA" id="ARBA00023002"/>
    </source>
</evidence>
<dbReference type="PRINTS" id="PR00069">
    <property type="entry name" value="ALDKETRDTASE"/>
</dbReference>
<dbReference type="RefSeq" id="WP_068267143.1">
    <property type="nucleotide sequence ID" value="NZ_LWSK01000163.1"/>
</dbReference>
<dbReference type="GO" id="GO:0005829">
    <property type="term" value="C:cytosol"/>
    <property type="evidence" value="ECO:0007669"/>
    <property type="project" value="TreeGrafter"/>
</dbReference>
<keyword evidence="1 3" id="KW-0560">Oxidoreductase</keyword>
<dbReference type="InterPro" id="IPR036812">
    <property type="entry name" value="NAD(P)_OxRdtase_dom_sf"/>
</dbReference>
<keyword evidence="4" id="KW-1185">Reference proteome</keyword>
<sequence>MQQRRLGQSGITVSDICMGTMTFGGQCDEPLSHAICDRAFEAGIDFYDAAEIYPVPPSKETVGLTEEIFGRWMQTKPRDSIIVATKVTGPGHGWFNAPVRHGKCSIDRRQIFDACHASLERLQTDYIDLYQIHWPDHGLPYEELLGVLTELRDAGLVRVIGCSNETSWGLMKSLWAADVYDVDRFQTVQNNFSLINRRCESELAQVCRKENVSLLPYSPLGGGVLTGKYNDAPPLGGRFTEYLKNGEERQKKMAQRFVNERSIETTRRLMQIAESIGTTVTALAVAWSRQHDFVASTIIGATSIEQLNESLAAVDLILDDATMDRIDEIDFDIPTPMTEDGLRRL</sequence>
<dbReference type="PANTHER" id="PTHR43364">
    <property type="entry name" value="NADH-SPECIFIC METHYLGLYOXAL REDUCTASE-RELATED"/>
    <property type="match status" value="1"/>
</dbReference>
<comment type="caution">
    <text evidence="3">The sequence shown here is derived from an EMBL/GenBank/DDBJ whole genome shotgun (WGS) entry which is preliminary data.</text>
</comment>
<protein>
    <submittedName>
        <fullName evidence="3">General stress protein 69</fullName>
        <ecNumber evidence="3">1.1.1.-</ecNumber>
    </submittedName>
</protein>
<dbReference type="AlphaFoldDB" id="A0A5B1CE63"/>
<dbReference type="EC" id="1.1.1.-" evidence="3"/>
<organism evidence="3 4">
    <name type="scientific">Rubripirellula obstinata</name>
    <dbReference type="NCBI Taxonomy" id="406547"/>
    <lineage>
        <taxon>Bacteria</taxon>
        <taxon>Pseudomonadati</taxon>
        <taxon>Planctomycetota</taxon>
        <taxon>Planctomycetia</taxon>
        <taxon>Pirellulales</taxon>
        <taxon>Pirellulaceae</taxon>
        <taxon>Rubripirellula</taxon>
    </lineage>
</organism>
<name>A0A5B1CE63_9BACT</name>
<dbReference type="Proteomes" id="UP000322699">
    <property type="component" value="Unassembled WGS sequence"/>
</dbReference>
<dbReference type="InterPro" id="IPR020471">
    <property type="entry name" value="AKR"/>
</dbReference>
<dbReference type="CDD" id="cd19094">
    <property type="entry name" value="AKR_Tas-like"/>
    <property type="match status" value="1"/>
</dbReference>
<reference evidence="3 4" key="1">
    <citation type="submission" date="2019-08" db="EMBL/GenBank/DDBJ databases">
        <title>Deep-cultivation of Planctomycetes and their phenomic and genomic characterization uncovers novel biology.</title>
        <authorList>
            <person name="Wiegand S."/>
            <person name="Jogler M."/>
            <person name="Boedeker C."/>
            <person name="Pinto D."/>
            <person name="Vollmers J."/>
            <person name="Rivas-Marin E."/>
            <person name="Kohn T."/>
            <person name="Peeters S.H."/>
            <person name="Heuer A."/>
            <person name="Rast P."/>
            <person name="Oberbeckmann S."/>
            <person name="Bunk B."/>
            <person name="Jeske O."/>
            <person name="Meyerdierks A."/>
            <person name="Storesund J.E."/>
            <person name="Kallscheuer N."/>
            <person name="Luecker S."/>
            <person name="Lage O.M."/>
            <person name="Pohl T."/>
            <person name="Merkel B.J."/>
            <person name="Hornburger P."/>
            <person name="Mueller R.-W."/>
            <person name="Bruemmer F."/>
            <person name="Labrenz M."/>
            <person name="Spormann A.M."/>
            <person name="Op Den Camp H."/>
            <person name="Overmann J."/>
            <person name="Amann R."/>
            <person name="Jetten M.S.M."/>
            <person name="Mascher T."/>
            <person name="Medema M.H."/>
            <person name="Devos D.P."/>
            <person name="Kaster A.-K."/>
            <person name="Ovreas L."/>
            <person name="Rohde M."/>
            <person name="Galperin M.Y."/>
            <person name="Jogler C."/>
        </authorList>
    </citation>
    <scope>NUCLEOTIDE SEQUENCE [LARGE SCALE GENOMIC DNA]</scope>
    <source>
        <strain evidence="3 4">LF1</strain>
    </source>
</reference>
<dbReference type="InterPro" id="IPR023210">
    <property type="entry name" value="NADP_OxRdtase_dom"/>
</dbReference>